<keyword evidence="3" id="KW-1185">Reference proteome</keyword>
<reference evidence="3" key="1">
    <citation type="journal article" date="2019" name="Int. J. Syst. Evol. Microbiol.">
        <title>The Global Catalogue of Microorganisms (GCM) 10K type strain sequencing project: providing services to taxonomists for standard genome sequencing and annotation.</title>
        <authorList>
            <consortium name="The Broad Institute Genomics Platform"/>
            <consortium name="The Broad Institute Genome Sequencing Center for Infectious Disease"/>
            <person name="Wu L."/>
            <person name="Ma J."/>
        </authorList>
    </citation>
    <scope>NUCLEOTIDE SEQUENCE [LARGE SCALE GENOMIC DNA]</scope>
    <source>
        <strain evidence="3">KCTC 23298</strain>
    </source>
</reference>
<dbReference type="Proteomes" id="UP000658305">
    <property type="component" value="Unassembled WGS sequence"/>
</dbReference>
<feature type="region of interest" description="Disordered" evidence="1">
    <location>
        <begin position="91"/>
        <end position="135"/>
    </location>
</feature>
<protein>
    <recommendedName>
        <fullName evidence="4">DUF2946 domain-containing protein</fullName>
    </recommendedName>
</protein>
<evidence type="ECO:0008006" key="4">
    <source>
        <dbReference type="Google" id="ProtNLM"/>
    </source>
</evidence>
<comment type="caution">
    <text evidence="2">The sequence shown here is derived from an EMBL/GenBank/DDBJ whole genome shotgun (WGS) entry which is preliminary data.</text>
</comment>
<evidence type="ECO:0000313" key="2">
    <source>
        <dbReference type="EMBL" id="GHC37411.1"/>
    </source>
</evidence>
<evidence type="ECO:0000256" key="1">
    <source>
        <dbReference type="SAM" id="MobiDB-lite"/>
    </source>
</evidence>
<proteinExistence type="predicted"/>
<dbReference type="EMBL" id="BMYI01000022">
    <property type="protein sequence ID" value="GHC37411.1"/>
    <property type="molecule type" value="Genomic_DNA"/>
</dbReference>
<accession>A0ABQ3FS09</accession>
<gene>
    <name evidence="2" type="ORF">GCM10007291_43650</name>
</gene>
<name>A0ABQ3FS09_9RHOB</name>
<sequence length="135" mass="13987">MPQGHCRAGQIRGAALGKVMRRFIRHLTGMLVLLAFVAGALGLGVARALPVAVSEMEICSEGQTRLLSVDAAGRPVGPVHLCPDCVIGASAAPPGSLPPPERPAGRITRAEWPAPHAEMAQARPRPSARGPPVLS</sequence>
<organism evidence="2 3">
    <name type="scientific">Gemmobacter nanjingensis</name>
    <dbReference type="NCBI Taxonomy" id="488454"/>
    <lineage>
        <taxon>Bacteria</taxon>
        <taxon>Pseudomonadati</taxon>
        <taxon>Pseudomonadota</taxon>
        <taxon>Alphaproteobacteria</taxon>
        <taxon>Rhodobacterales</taxon>
        <taxon>Paracoccaceae</taxon>
        <taxon>Gemmobacter</taxon>
    </lineage>
</organism>
<evidence type="ECO:0000313" key="3">
    <source>
        <dbReference type="Proteomes" id="UP000658305"/>
    </source>
</evidence>